<dbReference type="InterPro" id="IPR018247">
    <property type="entry name" value="EF_Hand_1_Ca_BS"/>
</dbReference>
<dbReference type="PROSITE" id="PS00018">
    <property type="entry name" value="EF_HAND_1"/>
    <property type="match status" value="3"/>
</dbReference>
<dbReference type="CDD" id="cd00051">
    <property type="entry name" value="EFh"/>
    <property type="match status" value="2"/>
</dbReference>
<reference evidence="6" key="2">
    <citation type="journal article" date="2020" name="Plant J.">
        <title>Transposons played a major role in the diversification between the closely related almond and peach genomes: results from the almond genome sequence.</title>
        <authorList>
            <person name="Alioto T."/>
            <person name="Alexiou K.G."/>
            <person name="Bardil A."/>
            <person name="Barteri F."/>
            <person name="Castanera R."/>
            <person name="Cruz F."/>
            <person name="Dhingra A."/>
            <person name="Duval H."/>
            <person name="Fernandez I Marti A."/>
            <person name="Frias L."/>
            <person name="Galan B."/>
            <person name="Garcia J.L."/>
            <person name="Howad W."/>
            <person name="Gomez-Garrido J."/>
            <person name="Gut M."/>
            <person name="Julca I."/>
            <person name="Morata J."/>
            <person name="Puigdomenech P."/>
            <person name="Ribeca P."/>
            <person name="Rubio Cabetas M.J."/>
            <person name="Vlasova A."/>
            <person name="Wirthensohn M."/>
            <person name="Garcia-Mas J."/>
            <person name="Gabaldon T."/>
            <person name="Casacuberta J.M."/>
            <person name="Arus P."/>
        </authorList>
    </citation>
    <scope>NUCLEOTIDE SEQUENCE [LARGE SCALE GENOMIC DNA]</scope>
    <source>
        <strain evidence="6">cv. Texas</strain>
    </source>
</reference>
<keyword evidence="1" id="KW-0677">Repeat</keyword>
<dbReference type="OMA" id="VKSHDEC"/>
<evidence type="ECO:0000313" key="5">
    <source>
        <dbReference type="EMBL" id="VVA23015.1"/>
    </source>
</evidence>
<dbReference type="PROSITE" id="PS50222">
    <property type="entry name" value="EF_HAND_2"/>
    <property type="match status" value="3"/>
</dbReference>
<gene>
    <name evidence="5" type="ORF">ALMOND_2B021667</name>
    <name evidence="4" type="ORF">L3X38_006810</name>
</gene>
<keyword evidence="7" id="KW-1185">Reference proteome</keyword>
<dbReference type="EMBL" id="JAJFAZ020000001">
    <property type="protein sequence ID" value="KAI5353916.1"/>
    <property type="molecule type" value="Genomic_DNA"/>
</dbReference>
<feature type="domain" description="EF-hand" evidence="3">
    <location>
        <begin position="47"/>
        <end position="82"/>
    </location>
</feature>
<feature type="domain" description="EF-hand" evidence="3">
    <location>
        <begin position="155"/>
        <end position="187"/>
    </location>
</feature>
<dbReference type="InterPro" id="IPR002048">
    <property type="entry name" value="EF_hand_dom"/>
</dbReference>
<name>A0A5E4F4H8_PRUDU</name>
<reference evidence="4 7" key="3">
    <citation type="journal article" date="2022" name="G3 (Bethesda)">
        <title>Whole-genome sequence and methylome profiling of the almond [Prunus dulcis (Mill.) D.A. Webb] cultivar 'Nonpareil'.</title>
        <authorList>
            <person name="D'Amico-Willman K.M."/>
            <person name="Ouma W.Z."/>
            <person name="Meulia T."/>
            <person name="Sideli G.M."/>
            <person name="Gradziel T.M."/>
            <person name="Fresnedo-Ramirez J."/>
        </authorList>
    </citation>
    <scope>NUCLEOTIDE SEQUENCE [LARGE SCALE GENOMIC DNA]</scope>
    <source>
        <strain evidence="4">Clone GOH B32 T37-40</strain>
    </source>
</reference>
<evidence type="ECO:0000313" key="4">
    <source>
        <dbReference type="EMBL" id="KAI5353916.1"/>
    </source>
</evidence>
<protein>
    <submittedName>
        <fullName evidence="5">PREDICTED: calcium-binding</fullName>
    </submittedName>
</protein>
<evidence type="ECO:0000256" key="1">
    <source>
        <dbReference type="ARBA" id="ARBA00022737"/>
    </source>
</evidence>
<dbReference type="InterPro" id="IPR050230">
    <property type="entry name" value="CALM/Myosin/TropC-like"/>
</dbReference>
<evidence type="ECO:0000313" key="6">
    <source>
        <dbReference type="Proteomes" id="UP000327085"/>
    </source>
</evidence>
<dbReference type="InParanoid" id="A0A5E4F4H8"/>
<dbReference type="Gramene" id="VVA23015">
    <property type="protein sequence ID" value="VVA23015"/>
    <property type="gene ID" value="Prudul26B021667"/>
</dbReference>
<sequence length="187" mass="21214">MKIMHRESKLFKWFSNSKNFKLTLPFLRSKPKSQSPCPTQNQNSSIAKDDELAKVFDHFDTNRDGKISCDELQAYFMSIGESMSNAEAQSVINEFDNDGDNLLEFEDFVKLMGREGDADDDDLKGAFEMFEVDKGCGCITPKGLQNMFNRLGEARSYDECVSMIGVFDLDGNGILDFNEFLKMMIST</sequence>
<dbReference type="GO" id="GO:0016460">
    <property type="term" value="C:myosin II complex"/>
    <property type="evidence" value="ECO:0007669"/>
    <property type="project" value="TreeGrafter"/>
</dbReference>
<dbReference type="GO" id="GO:0005509">
    <property type="term" value="F:calcium ion binding"/>
    <property type="evidence" value="ECO:0007669"/>
    <property type="project" value="InterPro"/>
</dbReference>
<feature type="domain" description="EF-hand" evidence="3">
    <location>
        <begin position="83"/>
        <end position="118"/>
    </location>
</feature>
<reference evidence="5" key="1">
    <citation type="submission" date="2019-07" db="EMBL/GenBank/DDBJ databases">
        <authorList>
            <person name="Alioto T."/>
            <person name="Alioto T."/>
            <person name="Gomez Garrido J."/>
        </authorList>
    </citation>
    <scope>NUCLEOTIDE SEQUENCE</scope>
</reference>
<accession>A0A5E4F4H8</accession>
<dbReference type="Pfam" id="PF13833">
    <property type="entry name" value="EF-hand_8"/>
    <property type="match status" value="1"/>
</dbReference>
<evidence type="ECO:0000259" key="3">
    <source>
        <dbReference type="PROSITE" id="PS50222"/>
    </source>
</evidence>
<organism evidence="5 6">
    <name type="scientific">Prunus dulcis</name>
    <name type="common">Almond</name>
    <name type="synonym">Amygdalus dulcis</name>
    <dbReference type="NCBI Taxonomy" id="3755"/>
    <lineage>
        <taxon>Eukaryota</taxon>
        <taxon>Viridiplantae</taxon>
        <taxon>Streptophyta</taxon>
        <taxon>Embryophyta</taxon>
        <taxon>Tracheophyta</taxon>
        <taxon>Spermatophyta</taxon>
        <taxon>Magnoliopsida</taxon>
        <taxon>eudicotyledons</taxon>
        <taxon>Gunneridae</taxon>
        <taxon>Pentapetalae</taxon>
        <taxon>rosids</taxon>
        <taxon>fabids</taxon>
        <taxon>Rosales</taxon>
        <taxon>Rosaceae</taxon>
        <taxon>Amygdaloideae</taxon>
        <taxon>Amygdaleae</taxon>
        <taxon>Prunus</taxon>
    </lineage>
</organism>
<dbReference type="PANTHER" id="PTHR23048:SF59">
    <property type="entry name" value="EF-HAND SUPERFAMILY PROTEIN"/>
    <property type="match status" value="1"/>
</dbReference>
<dbReference type="SUPFAM" id="SSF47473">
    <property type="entry name" value="EF-hand"/>
    <property type="match status" value="1"/>
</dbReference>
<keyword evidence="2" id="KW-0106">Calcium</keyword>
<evidence type="ECO:0000256" key="2">
    <source>
        <dbReference type="ARBA" id="ARBA00022837"/>
    </source>
</evidence>
<evidence type="ECO:0000313" key="7">
    <source>
        <dbReference type="Proteomes" id="UP001054821"/>
    </source>
</evidence>
<dbReference type="SMART" id="SM00054">
    <property type="entry name" value="EFh"/>
    <property type="match status" value="3"/>
</dbReference>
<dbReference type="InterPro" id="IPR011992">
    <property type="entry name" value="EF-hand-dom_pair"/>
</dbReference>
<dbReference type="FunFam" id="1.10.238.10:FF:000001">
    <property type="entry name" value="Calmodulin 1"/>
    <property type="match status" value="1"/>
</dbReference>
<dbReference type="AlphaFoldDB" id="A0A5E4F4H8"/>
<proteinExistence type="predicted"/>
<dbReference type="Proteomes" id="UP000327085">
    <property type="component" value="Chromosome 1"/>
</dbReference>
<dbReference type="EMBL" id="CABIKO010000066">
    <property type="protein sequence ID" value="VVA23015.1"/>
    <property type="molecule type" value="Genomic_DNA"/>
</dbReference>
<dbReference type="Gene3D" id="1.10.238.10">
    <property type="entry name" value="EF-hand"/>
    <property type="match status" value="2"/>
</dbReference>
<dbReference type="Proteomes" id="UP001054821">
    <property type="component" value="Chromosome 1"/>
</dbReference>
<dbReference type="PANTHER" id="PTHR23048">
    <property type="entry name" value="MYOSIN LIGHT CHAIN 1, 3"/>
    <property type="match status" value="1"/>
</dbReference>
<dbReference type="Pfam" id="PF13499">
    <property type="entry name" value="EF-hand_7"/>
    <property type="match status" value="1"/>
</dbReference>